<dbReference type="PANTHER" id="PTHR42798:SF6">
    <property type="entry name" value="CELL DIVISION ATP-BINDING PROTEIN FTSE"/>
    <property type="match status" value="1"/>
</dbReference>
<dbReference type="InterPro" id="IPR017871">
    <property type="entry name" value="ABC_transporter-like_CS"/>
</dbReference>
<evidence type="ECO:0000256" key="1">
    <source>
        <dbReference type="ARBA" id="ARBA00005417"/>
    </source>
</evidence>
<dbReference type="AlphaFoldDB" id="A0A7K4HQD7"/>
<reference evidence="6 7" key="1">
    <citation type="submission" date="2020-06" db="EMBL/GenBank/DDBJ databases">
        <title>Methanofollis fontis sp. nov., a methanogen isolated from marine sediments near a cold seep at Four-Way Closure Ridge offshore southwestern Taiwan.</title>
        <authorList>
            <person name="Chen S.-C."/>
            <person name="Teng N.-H."/>
            <person name="Lin Y.-S."/>
            <person name="Lai M.-C."/>
            <person name="Chen H.-H."/>
            <person name="Wang C.-C."/>
        </authorList>
    </citation>
    <scope>NUCLEOTIDE SEQUENCE [LARGE SCALE GENOMIC DNA]</scope>
    <source>
        <strain evidence="6 7">DSM 2702</strain>
    </source>
</reference>
<keyword evidence="2" id="KW-0813">Transport</keyword>
<evidence type="ECO:0000256" key="3">
    <source>
        <dbReference type="ARBA" id="ARBA00022741"/>
    </source>
</evidence>
<comment type="caution">
    <text evidence="6">The sequence shown here is derived from an EMBL/GenBank/DDBJ whole genome shotgun (WGS) entry which is preliminary data.</text>
</comment>
<dbReference type="SMART" id="SM00382">
    <property type="entry name" value="AAA"/>
    <property type="match status" value="1"/>
</dbReference>
<organism evidence="6 7">
    <name type="scientific">Methanofollis tationis</name>
    <dbReference type="NCBI Taxonomy" id="81417"/>
    <lineage>
        <taxon>Archaea</taxon>
        <taxon>Methanobacteriati</taxon>
        <taxon>Methanobacteriota</taxon>
        <taxon>Stenosarchaea group</taxon>
        <taxon>Methanomicrobia</taxon>
        <taxon>Methanomicrobiales</taxon>
        <taxon>Methanomicrobiaceae</taxon>
        <taxon>Methanofollis</taxon>
    </lineage>
</organism>
<dbReference type="GO" id="GO:0022857">
    <property type="term" value="F:transmembrane transporter activity"/>
    <property type="evidence" value="ECO:0007669"/>
    <property type="project" value="UniProtKB-ARBA"/>
</dbReference>
<dbReference type="GO" id="GO:0016887">
    <property type="term" value="F:ATP hydrolysis activity"/>
    <property type="evidence" value="ECO:0007669"/>
    <property type="project" value="InterPro"/>
</dbReference>
<evidence type="ECO:0000259" key="5">
    <source>
        <dbReference type="PROSITE" id="PS50893"/>
    </source>
</evidence>
<dbReference type="Pfam" id="PF00005">
    <property type="entry name" value="ABC_tran"/>
    <property type="match status" value="1"/>
</dbReference>
<dbReference type="OrthoDB" id="31298at2157"/>
<dbReference type="Gene3D" id="3.40.50.300">
    <property type="entry name" value="P-loop containing nucleotide triphosphate hydrolases"/>
    <property type="match status" value="1"/>
</dbReference>
<dbReference type="PANTHER" id="PTHR42798">
    <property type="entry name" value="LIPOPROTEIN-RELEASING SYSTEM ATP-BINDING PROTEIN LOLD"/>
    <property type="match status" value="1"/>
</dbReference>
<sequence length="225" mass="24467">MTEQEPIIRFVDVSKVYPLQAGDVVALDHVSLDVPAGEFLAIMGPSGSGKSTLLNLMGCLDTPTSGTLSIKGKDIGTLSDDELTALRRDHIGFIFQQFNLIPLLNVLENVEFPRLLKERKGGCSQTCRDVIHAVGLEDELLTHTPAELSGGQQQRVAIARALVNDPEILLADEPTGNLDTKTGTGIMELLTAMNRRGKTIIMVTHDPRIAEYARRTINIVDGQIV</sequence>
<accession>A0A7K4HQD7</accession>
<proteinExistence type="inferred from homology"/>
<dbReference type="FunFam" id="3.40.50.300:FF:000032">
    <property type="entry name" value="Export ABC transporter ATP-binding protein"/>
    <property type="match status" value="1"/>
</dbReference>
<dbReference type="RefSeq" id="WP_176789030.1">
    <property type="nucleotide sequence ID" value="NZ_JABXWR010000001.1"/>
</dbReference>
<dbReference type="InterPro" id="IPR003593">
    <property type="entry name" value="AAA+_ATPase"/>
</dbReference>
<dbReference type="CDD" id="cd03255">
    <property type="entry name" value="ABC_MJ0796_LolCDE_FtsE"/>
    <property type="match status" value="1"/>
</dbReference>
<keyword evidence="3" id="KW-0547">Nucleotide-binding</keyword>
<dbReference type="Proteomes" id="UP000570823">
    <property type="component" value="Unassembled WGS sequence"/>
</dbReference>
<dbReference type="InterPro" id="IPR027417">
    <property type="entry name" value="P-loop_NTPase"/>
</dbReference>
<dbReference type="PROSITE" id="PS50893">
    <property type="entry name" value="ABC_TRANSPORTER_2"/>
    <property type="match status" value="1"/>
</dbReference>
<dbReference type="PROSITE" id="PS00211">
    <property type="entry name" value="ABC_TRANSPORTER_1"/>
    <property type="match status" value="1"/>
</dbReference>
<dbReference type="GO" id="GO:0005524">
    <property type="term" value="F:ATP binding"/>
    <property type="evidence" value="ECO:0007669"/>
    <property type="project" value="UniProtKB-KW"/>
</dbReference>
<evidence type="ECO:0000256" key="2">
    <source>
        <dbReference type="ARBA" id="ARBA00022448"/>
    </source>
</evidence>
<evidence type="ECO:0000313" key="6">
    <source>
        <dbReference type="EMBL" id="NVO67439.1"/>
    </source>
</evidence>
<feature type="domain" description="ABC transporter" evidence="5">
    <location>
        <begin position="8"/>
        <end position="225"/>
    </location>
</feature>
<keyword evidence="4 6" id="KW-0067">ATP-binding</keyword>
<comment type="similarity">
    <text evidence="1">Belongs to the ABC transporter superfamily.</text>
</comment>
<protein>
    <submittedName>
        <fullName evidence="6">ABC transporter ATP-binding protein</fullName>
    </submittedName>
</protein>
<gene>
    <name evidence="6" type="ORF">HWN36_09010</name>
</gene>
<evidence type="ECO:0000256" key="4">
    <source>
        <dbReference type="ARBA" id="ARBA00022840"/>
    </source>
</evidence>
<keyword evidence="7" id="KW-1185">Reference proteome</keyword>
<dbReference type="GO" id="GO:0098796">
    <property type="term" value="C:membrane protein complex"/>
    <property type="evidence" value="ECO:0007669"/>
    <property type="project" value="UniProtKB-ARBA"/>
</dbReference>
<dbReference type="InterPro" id="IPR017911">
    <property type="entry name" value="MacB-like_ATP-bd"/>
</dbReference>
<evidence type="ECO:0000313" key="7">
    <source>
        <dbReference type="Proteomes" id="UP000570823"/>
    </source>
</evidence>
<dbReference type="InterPro" id="IPR003439">
    <property type="entry name" value="ABC_transporter-like_ATP-bd"/>
</dbReference>
<name>A0A7K4HQD7_9EURY</name>
<dbReference type="SUPFAM" id="SSF52540">
    <property type="entry name" value="P-loop containing nucleoside triphosphate hydrolases"/>
    <property type="match status" value="1"/>
</dbReference>
<dbReference type="EMBL" id="JABXWR010000001">
    <property type="protein sequence ID" value="NVO67439.1"/>
    <property type="molecule type" value="Genomic_DNA"/>
</dbReference>